<dbReference type="InterPro" id="IPR013785">
    <property type="entry name" value="Aldolase_TIM"/>
</dbReference>
<dbReference type="NCBIfam" id="NF002085">
    <property type="entry name" value="PRK00915.1-2"/>
    <property type="match status" value="1"/>
</dbReference>
<comment type="caution">
    <text evidence="11">The sequence shown here is derived from an EMBL/GenBank/DDBJ whole genome shotgun (WGS) entry which is preliminary data.</text>
</comment>
<dbReference type="FunFam" id="3.20.20.70:FF:000010">
    <property type="entry name" value="2-isopropylmalate synthase"/>
    <property type="match status" value="1"/>
</dbReference>
<dbReference type="PROSITE" id="PS00815">
    <property type="entry name" value="AIPM_HOMOCIT_SYNTH_1"/>
    <property type="match status" value="1"/>
</dbReference>
<dbReference type="PROSITE" id="PS50991">
    <property type="entry name" value="PYR_CT"/>
    <property type="match status" value="1"/>
</dbReference>
<evidence type="ECO:0000256" key="3">
    <source>
        <dbReference type="ARBA" id="ARBA00012973"/>
    </source>
</evidence>
<dbReference type="EC" id="2.3.3.13" evidence="3"/>
<evidence type="ECO:0000256" key="2">
    <source>
        <dbReference type="ARBA" id="ARBA00009396"/>
    </source>
</evidence>
<dbReference type="GO" id="GO:0003852">
    <property type="term" value="F:2-isopropylmalate synthase activity"/>
    <property type="evidence" value="ECO:0007669"/>
    <property type="project" value="UniProtKB-EC"/>
</dbReference>
<dbReference type="EMBL" id="AZAC01000001">
    <property type="protein sequence ID" value="KIX15813.1"/>
    <property type="molecule type" value="Genomic_DNA"/>
</dbReference>
<keyword evidence="5" id="KW-0028">Amino-acid biosynthesis</keyword>
<dbReference type="Pfam" id="PF00682">
    <property type="entry name" value="HMGL-like"/>
    <property type="match status" value="1"/>
</dbReference>
<comment type="pathway">
    <text evidence="1">Amino-acid biosynthesis; L-leucine biosynthesis; L-leucine from 3-methyl-2-oxobutanoate: step 1/4.</text>
</comment>
<dbReference type="Gene3D" id="3.20.20.70">
    <property type="entry name" value="Aldolase class I"/>
    <property type="match status" value="1"/>
</dbReference>
<keyword evidence="8" id="KW-0100">Branched-chain amino acid biosynthesis</keyword>
<dbReference type="InterPro" id="IPR002034">
    <property type="entry name" value="AIPM/Hcit_synth_CS"/>
</dbReference>
<keyword evidence="12" id="KW-1185">Reference proteome</keyword>
<keyword evidence="7" id="KW-0464">Manganese</keyword>
<evidence type="ECO:0000313" key="11">
    <source>
        <dbReference type="EMBL" id="KIX15813.1"/>
    </source>
</evidence>
<dbReference type="GO" id="GO:0009098">
    <property type="term" value="P:L-leucine biosynthetic process"/>
    <property type="evidence" value="ECO:0007669"/>
    <property type="project" value="UniProtKB-KW"/>
</dbReference>
<sequence>MSRDTVQVKRSVSIFDTTLRDGEQMPGLAFSLTDKLSIAKKLDQLGVAVIEAGFPANSEQEKEAVAKVAQEVSCQVSAMARVVPKDIDPALESGAQMVNLIASTSQIQMARQSGVDYEQTLLAIAKSVKAVKAAKRTAMFTPMDATRTEPDFLRKACLTAEKAGADWIAITDTVGIARPAFIRQLAAMVKKTVTVPLAIHCKNDFGLAVANTLAGIEAGAEMAQVCLNGLGERAGNAALEEVVMALTCLEEIDTKINTRLLYPACRLVERISQAAVPRNKAVVGQNAFTHESGIHATGVIKDSRTFEPALMTPEMVGHSRRLGVGKHTGKKGLARVLSEAGLEPEPQELMEIYNQARAITSKGKQLLNSDLFALAESVMQKNRPPARAVLLEQLVVTTGDQIAPTASVQAKVHGKTRIEAQVGVGPVDAAFCAVKRMLGKDSGMEITEYYVNAVSGGSDATVRVQVTVEDQETTNRISASSAHLDIVMASVDALVTCINHLIRLKGETITRKENS</sequence>
<keyword evidence="6 9" id="KW-0808">Transferase</keyword>
<evidence type="ECO:0000256" key="8">
    <source>
        <dbReference type="ARBA" id="ARBA00023304"/>
    </source>
</evidence>
<evidence type="ECO:0000256" key="7">
    <source>
        <dbReference type="ARBA" id="ARBA00023211"/>
    </source>
</evidence>
<gene>
    <name evidence="11" type="ORF">X474_00355</name>
</gene>
<evidence type="ECO:0000256" key="1">
    <source>
        <dbReference type="ARBA" id="ARBA00004689"/>
    </source>
</evidence>
<evidence type="ECO:0000256" key="6">
    <source>
        <dbReference type="ARBA" id="ARBA00022679"/>
    </source>
</evidence>
<dbReference type="InterPro" id="IPR054691">
    <property type="entry name" value="LeuA/HCS_post-cat"/>
</dbReference>
<dbReference type="Gene3D" id="3.30.160.270">
    <property type="match status" value="1"/>
</dbReference>
<organism evidence="11 12">
    <name type="scientific">Dethiosulfatarculus sandiegensis</name>
    <dbReference type="NCBI Taxonomy" id="1429043"/>
    <lineage>
        <taxon>Bacteria</taxon>
        <taxon>Pseudomonadati</taxon>
        <taxon>Thermodesulfobacteriota</taxon>
        <taxon>Desulfarculia</taxon>
        <taxon>Desulfarculales</taxon>
        <taxon>Desulfarculaceae</taxon>
        <taxon>Dethiosulfatarculus</taxon>
    </lineage>
</organism>
<dbReference type="InterPro" id="IPR000891">
    <property type="entry name" value="PYR_CT"/>
</dbReference>
<name>A0A0D2HZU8_9BACT</name>
<dbReference type="PATRIC" id="fig|1429043.3.peg.74"/>
<evidence type="ECO:0000313" key="12">
    <source>
        <dbReference type="Proteomes" id="UP000032233"/>
    </source>
</evidence>
<dbReference type="SUPFAM" id="SSF110921">
    <property type="entry name" value="2-isopropylmalate synthase LeuA, allosteric (dimerisation) domain"/>
    <property type="match status" value="1"/>
</dbReference>
<reference evidence="11 12" key="1">
    <citation type="submission" date="2013-11" db="EMBL/GenBank/DDBJ databases">
        <title>Metagenomic analysis of a methanogenic consortium involved in long chain n-alkane degradation.</title>
        <authorList>
            <person name="Davidova I.A."/>
            <person name="Callaghan A.V."/>
            <person name="Wawrik B."/>
            <person name="Pruitt S."/>
            <person name="Marks C."/>
            <person name="Duncan K.E."/>
            <person name="Suflita J.M."/>
        </authorList>
    </citation>
    <scope>NUCLEOTIDE SEQUENCE [LARGE SCALE GENOMIC DNA]</scope>
    <source>
        <strain evidence="11 12">SPR</strain>
    </source>
</reference>
<evidence type="ECO:0000256" key="4">
    <source>
        <dbReference type="ARBA" id="ARBA00022430"/>
    </source>
</evidence>
<dbReference type="InterPro" id="IPR013709">
    <property type="entry name" value="2-isopropylmalate_synth_dimer"/>
</dbReference>
<dbReference type="Pfam" id="PF08502">
    <property type="entry name" value="LeuA_dimer"/>
    <property type="match status" value="1"/>
</dbReference>
<dbReference type="SUPFAM" id="SSF51569">
    <property type="entry name" value="Aldolase"/>
    <property type="match status" value="1"/>
</dbReference>
<proteinExistence type="inferred from homology"/>
<protein>
    <recommendedName>
        <fullName evidence="3">2-isopropylmalate synthase</fullName>
        <ecNumber evidence="3">2.3.3.13</ecNumber>
    </recommendedName>
</protein>
<dbReference type="Proteomes" id="UP000032233">
    <property type="component" value="Unassembled WGS sequence"/>
</dbReference>
<dbReference type="Gene3D" id="1.10.238.260">
    <property type="match status" value="1"/>
</dbReference>
<keyword evidence="4" id="KW-0432">Leucine biosynthesis</keyword>
<evidence type="ECO:0000256" key="5">
    <source>
        <dbReference type="ARBA" id="ARBA00022605"/>
    </source>
</evidence>
<dbReference type="AlphaFoldDB" id="A0A0D2HZU8"/>
<dbReference type="FunFam" id="1.10.238.260:FF:000001">
    <property type="entry name" value="2-isopropylmalate synthase"/>
    <property type="match status" value="1"/>
</dbReference>
<dbReference type="PANTHER" id="PTHR42880:SF1">
    <property type="entry name" value="ISOPROPYLMALATE_HOMOCITRATE_CITRAMALATE SYNTHASE FAMILY PROTEIN"/>
    <property type="match status" value="1"/>
</dbReference>
<dbReference type="RefSeq" id="WP_044346075.1">
    <property type="nucleotide sequence ID" value="NZ_AZAC01000001.1"/>
</dbReference>
<dbReference type="STRING" id="1429043.X474_00355"/>
<dbReference type="InterPro" id="IPR036230">
    <property type="entry name" value="LeuA_allosteric_dom_sf"/>
</dbReference>
<comment type="similarity">
    <text evidence="2">Belongs to the alpha-IPM synthase/homocitrate synthase family. LeuA type 1 subfamily.</text>
</comment>
<dbReference type="InParanoid" id="A0A0D2HZU8"/>
<evidence type="ECO:0000256" key="9">
    <source>
        <dbReference type="RuleBase" id="RU003523"/>
    </source>
</evidence>
<dbReference type="Pfam" id="PF22617">
    <property type="entry name" value="HCS_D2"/>
    <property type="match status" value="1"/>
</dbReference>
<accession>A0A0D2HZU8</accession>
<dbReference type="PANTHER" id="PTHR42880">
    <property type="entry name" value="HOMOCITRATE SYNTHASE"/>
    <property type="match status" value="1"/>
</dbReference>
<dbReference type="SMART" id="SM00917">
    <property type="entry name" value="LeuA_dimer"/>
    <property type="match status" value="1"/>
</dbReference>
<feature type="domain" description="Pyruvate carboxyltransferase" evidence="10">
    <location>
        <begin position="12"/>
        <end position="262"/>
    </location>
</feature>
<evidence type="ECO:0000259" key="10">
    <source>
        <dbReference type="PROSITE" id="PS50991"/>
    </source>
</evidence>